<protein>
    <submittedName>
        <fullName evidence="1">Uncharacterized protein</fullName>
    </submittedName>
</protein>
<dbReference type="AlphaFoldDB" id="A4CQ15"/>
<reference evidence="1 2" key="1">
    <citation type="journal article" date="2009" name="J. Bacteriol.">
        <title>Complete genome sequence of Robiginitalea biformata HTCC2501.</title>
        <authorList>
            <person name="Oh H.M."/>
            <person name="Giovannoni S.J."/>
            <person name="Lee K."/>
            <person name="Ferriera S."/>
            <person name="Johnson J."/>
            <person name="Cho J.C."/>
        </authorList>
    </citation>
    <scope>NUCLEOTIDE SEQUENCE [LARGE SCALE GENOMIC DNA]</scope>
    <source>
        <strain evidence="2">ATCC BAA-864 / HTCC2501 / KCTC 12146</strain>
    </source>
</reference>
<dbReference type="KEGG" id="rbi:RB2501_01700"/>
<keyword evidence="2" id="KW-1185">Reference proteome</keyword>
<gene>
    <name evidence="1" type="ordered locus">RB2501_01700</name>
</gene>
<evidence type="ECO:0000313" key="1">
    <source>
        <dbReference type="EMBL" id="EAR14100.1"/>
    </source>
</evidence>
<organism evidence="1 2">
    <name type="scientific">Robiginitalea biformata (strain ATCC BAA-864 / DSM 15991 / KCTC 12146 / HTCC2501)</name>
    <dbReference type="NCBI Taxonomy" id="313596"/>
    <lineage>
        <taxon>Bacteria</taxon>
        <taxon>Pseudomonadati</taxon>
        <taxon>Bacteroidota</taxon>
        <taxon>Flavobacteriia</taxon>
        <taxon>Flavobacteriales</taxon>
        <taxon>Flavobacteriaceae</taxon>
        <taxon>Robiginitalea</taxon>
    </lineage>
</organism>
<evidence type="ECO:0000313" key="2">
    <source>
        <dbReference type="Proteomes" id="UP000009049"/>
    </source>
</evidence>
<accession>A4CQ15</accession>
<name>A4CQ15_ROBBH</name>
<sequence>MGAGAARAGSRDNKSPRRAELQQLKMAAAKGETEAAGKN</sequence>
<proteinExistence type="predicted"/>
<dbReference type="HOGENOM" id="CLU_3316216_0_0_10"/>
<dbReference type="EMBL" id="CP001712">
    <property type="protein sequence ID" value="EAR14100.1"/>
    <property type="molecule type" value="Genomic_DNA"/>
</dbReference>
<dbReference type="Proteomes" id="UP000009049">
    <property type="component" value="Chromosome"/>
</dbReference>